<organism evidence="2 3">
    <name type="scientific">Quercus rubra</name>
    <name type="common">Northern red oak</name>
    <name type="synonym">Quercus borealis</name>
    <dbReference type="NCBI Taxonomy" id="3512"/>
    <lineage>
        <taxon>Eukaryota</taxon>
        <taxon>Viridiplantae</taxon>
        <taxon>Streptophyta</taxon>
        <taxon>Embryophyta</taxon>
        <taxon>Tracheophyta</taxon>
        <taxon>Spermatophyta</taxon>
        <taxon>Magnoliopsida</taxon>
        <taxon>eudicotyledons</taxon>
        <taxon>Gunneridae</taxon>
        <taxon>Pentapetalae</taxon>
        <taxon>rosids</taxon>
        <taxon>fabids</taxon>
        <taxon>Fagales</taxon>
        <taxon>Fagaceae</taxon>
        <taxon>Quercus</taxon>
    </lineage>
</organism>
<dbReference type="PANTHER" id="PTHR31267">
    <property type="entry name" value="DENTIN SIALOPHOSPHOPROTEIN-LIKE PROTEIN"/>
    <property type="match status" value="1"/>
</dbReference>
<protein>
    <submittedName>
        <fullName evidence="2">Uncharacterized protein</fullName>
    </submittedName>
</protein>
<evidence type="ECO:0000313" key="3">
    <source>
        <dbReference type="Proteomes" id="UP001324115"/>
    </source>
</evidence>
<feature type="compositionally biased region" description="Polar residues" evidence="1">
    <location>
        <begin position="1337"/>
        <end position="1353"/>
    </location>
</feature>
<feature type="compositionally biased region" description="Polar residues" evidence="1">
    <location>
        <begin position="1138"/>
        <end position="1149"/>
    </location>
</feature>
<proteinExistence type="predicted"/>
<feature type="region of interest" description="Disordered" evidence="1">
    <location>
        <begin position="1336"/>
        <end position="1359"/>
    </location>
</feature>
<keyword evidence="3" id="KW-1185">Reference proteome</keyword>
<name>A0AAN7J2H0_QUERU</name>
<gene>
    <name evidence="2" type="ORF">RGQ29_011833</name>
</gene>
<feature type="region of interest" description="Disordered" evidence="1">
    <location>
        <begin position="592"/>
        <end position="613"/>
    </location>
</feature>
<feature type="compositionally biased region" description="Polar residues" evidence="1">
    <location>
        <begin position="1699"/>
        <end position="1716"/>
    </location>
</feature>
<dbReference type="Proteomes" id="UP001324115">
    <property type="component" value="Unassembled WGS sequence"/>
</dbReference>
<comment type="caution">
    <text evidence="2">The sequence shown here is derived from an EMBL/GenBank/DDBJ whole genome shotgun (WGS) entry which is preliminary data.</text>
</comment>
<feature type="region of interest" description="Disordered" evidence="1">
    <location>
        <begin position="1138"/>
        <end position="1173"/>
    </location>
</feature>
<sequence>MPGNEVEERIHNLYELDNSSQGQYHSQALDGNWPVLNYNQWVGKQRQIGEAPSFKLKNSNTQQLDSLLFNQTHTQLTPRPEYPNSYSRNQQLNSNGYMFGRQQFQASQSQPEFLGENTIYDPHNLTSRGISFVIPQQENASGDSPTLTTNSERSEITESSTDFNFVGGKHQFVRGQQPDTTQTHLMQQSGYSDMQMLQQHRMFKQLQELQRQQQLQHFGDPRQQNSSNQISALTKQVTGAQISPVINGTPVNDTSQMFMNWMQRGTPPTAQGVSNRVIFSQDQGQALRSIGLASQQPDVSLYGTPITSARGNMGQYSHLQGMSHDSTNLLTKASGQTQKPMMQSSAFSNTFVGDQVNVSSDRVCYPQGAFIPKQGLQGKNVFGQVPIQGLSSGVISGNIQLGNTLQKNASPVEFNGRQEQAGWPGTLQQKMQLGPSQGLVPLDPMEEKILYNMDDNMWDASFGRRNDIGAGGFGPTVEHTDYSNTFPSLQSGSWSALMQSAVAEASSSDTGLQEEWSGLTFQNTEPSTDNQLSNAMGSEKQQTGWLDSNLLVTSSNSKPFPVFNDSSVNSSFPGFQQSGVQFSMEQRDALRSVDSHESIQKSTKNTGEWLDCNPKQKPSIEGIQPVQPLMHLDNAWAGQIFEHPEMDAHQLRIASCNNVSQTCSGPKGDVNEATYKERDSKECPWEADSNCGVSSFSRSTGGLEQLHSGTDSTLPNREDSQIFNFAALPNSSPSKACQETSQQVQHSNQLDYVKHVDVSRNKENQSMEKNQHQMSNGSHVLHNYHVGAGGMYEIQQNYYQKDNSYENYGSKGLSRQEQEHAGQLKFIGNVPSSAMNLDKGHLHDFHKWGGQGNSKASEKVPSRGDLDKPTTFDRSVGPHCANVTGQTSENMLELLHKVDQSKENSTIPYLGARGCNSLVPEGETPDASVSQQYHHQSPASQGFTLKLAPPSQQLSNVNPFISFSEVASNMNFRQANSELGEKSQTWLASPSVQFLPSSQESSQRAHWDNKVCASGQASIPSSSYMHGSSVATFTSSPPYIRSQAQIQLMPNAPVARPSSQATFPGKVNRYPPFNLAQDSSPQLSANSSGMSVMHQQDEFSAKPQNVWTNVPIQRLPCVESQKVPSMDTSTNRMETSLAAQGLNDQNSQKVGYGSSEFPAHPMNSQGSEDGADQLGKERSQLLVSSGILDVSSTDSLAADIPDGNAFASGSLLAHSLQQDLVRMQYEDNNAPAASDRNVGSVGHSLKPSHVLHPNYSLMHQVQTMKDVRHDGQQFIYEHVSRSRNQMDTGLTSASQLNSLSSVEPKMQSFLTEAREDSGINVSPKPALVDRPHEIVASGQSDSQSQFISSNVVSSHAEHPQVNLPTAPSWFKQHETFRNGQMQPMYDARLAKTAAGQFFLGKPSQNLNTFSSVERIDADASQTGRVWLNPAAQQLNPLSAPYMLPSDDTDQCMAIVRPKKRKTATSDLPPWHKEVTHGSRRVQNISVAEHDWALATNRLIEKVEDDVEFIEDGQSMLRSKRRLILTTQLMQQLLCPAPVSFLSANAASHYDTMAYFVAKLSLGDACCLNSHTRNGLSCVPLNNNNLISEKLKGFESIDDHFSEVVEDFSSRAKKLENDLLRLDKAAASILDVRVECQELEKFSVINRFAKFHVRPADSSTTSSSPSTAPAPKPSPQRYVIAHPIPKNLPEGEEDLLTECKASQPQVTKATRSILSGG</sequence>
<feature type="compositionally biased region" description="Basic and acidic residues" evidence="1">
    <location>
        <begin position="856"/>
        <end position="871"/>
    </location>
</feature>
<reference evidence="2 3" key="1">
    <citation type="journal article" date="2023" name="G3 (Bethesda)">
        <title>A haplotype-resolved chromosome-scale genome for Quercus rubra L. provides insights into the genetics of adaptive traits for red oak species.</title>
        <authorList>
            <person name="Kapoor B."/>
            <person name="Jenkins J."/>
            <person name="Schmutz J."/>
            <person name="Zhebentyayeva T."/>
            <person name="Kuelheim C."/>
            <person name="Coggeshall M."/>
            <person name="Heim C."/>
            <person name="Lasky J.R."/>
            <person name="Leites L."/>
            <person name="Islam-Faridi N."/>
            <person name="Romero-Severson J."/>
            <person name="DeLeo V.L."/>
            <person name="Lucas S.M."/>
            <person name="Lazic D."/>
            <person name="Gailing O."/>
            <person name="Carlson J."/>
            <person name="Staton M."/>
        </authorList>
    </citation>
    <scope>NUCLEOTIDE SEQUENCE [LARGE SCALE GENOMIC DNA]</scope>
    <source>
        <strain evidence="2">Pseudo-F2</strain>
    </source>
</reference>
<feature type="compositionally biased region" description="Low complexity" evidence="1">
    <location>
        <begin position="1655"/>
        <end position="1666"/>
    </location>
</feature>
<evidence type="ECO:0000256" key="1">
    <source>
        <dbReference type="SAM" id="MobiDB-lite"/>
    </source>
</evidence>
<feature type="region of interest" description="Disordered" evidence="1">
    <location>
        <begin position="1697"/>
        <end position="1716"/>
    </location>
</feature>
<feature type="region of interest" description="Disordered" evidence="1">
    <location>
        <begin position="849"/>
        <end position="876"/>
    </location>
</feature>
<dbReference type="EMBL" id="JAXUIC010000002">
    <property type="protein sequence ID" value="KAK4603008.1"/>
    <property type="molecule type" value="Genomic_DNA"/>
</dbReference>
<feature type="region of interest" description="Disordered" evidence="1">
    <location>
        <begin position="1654"/>
        <end position="1690"/>
    </location>
</feature>
<accession>A0AAN7J2H0</accession>
<dbReference type="PANTHER" id="PTHR31267:SF2">
    <property type="entry name" value="EXPRESSED PROTEIN"/>
    <property type="match status" value="1"/>
</dbReference>
<evidence type="ECO:0000313" key="2">
    <source>
        <dbReference type="EMBL" id="KAK4603008.1"/>
    </source>
</evidence>